<dbReference type="HOGENOM" id="CLU_2171070_0_0_1"/>
<dbReference type="GeneID" id="27357950"/>
<dbReference type="RefSeq" id="XP_016262530.1">
    <property type="nucleotide sequence ID" value="XM_016406926.1"/>
</dbReference>
<dbReference type="EMBL" id="KN847336">
    <property type="protein sequence ID" value="KIW42314.1"/>
    <property type="molecule type" value="Genomic_DNA"/>
</dbReference>
<evidence type="ECO:0000313" key="2">
    <source>
        <dbReference type="Proteomes" id="UP000053342"/>
    </source>
</evidence>
<reference evidence="1 2" key="1">
    <citation type="submission" date="2015-01" db="EMBL/GenBank/DDBJ databases">
        <title>The Genome Sequence of Exophiala oligosperma CBS72588.</title>
        <authorList>
            <consortium name="The Broad Institute Genomics Platform"/>
            <person name="Cuomo C."/>
            <person name="de Hoog S."/>
            <person name="Gorbushina A."/>
            <person name="Stielow B."/>
            <person name="Teixiera M."/>
            <person name="Abouelleil A."/>
            <person name="Chapman S.B."/>
            <person name="Priest M."/>
            <person name="Young S.K."/>
            <person name="Wortman J."/>
            <person name="Nusbaum C."/>
            <person name="Birren B."/>
        </authorList>
    </citation>
    <scope>NUCLEOTIDE SEQUENCE [LARGE SCALE GENOMIC DNA]</scope>
    <source>
        <strain evidence="1 2">CBS 72588</strain>
    </source>
</reference>
<gene>
    <name evidence="1" type="ORF">PV06_05876</name>
</gene>
<name>A0A0D2E3D5_9EURO</name>
<sequence length="110" mass="12592">MSSKIMTHHLALRATVFSIRWLATTENVKENPRQLETSIRNKTRRDRKLGKSLYCCLCVCVCVHWKVSFMSREILVFGYLTDIGILGIGWQGPGRKEGRKELSGIVLILK</sequence>
<dbReference type="VEuPathDB" id="FungiDB:PV06_05876"/>
<proteinExistence type="predicted"/>
<evidence type="ECO:0000313" key="1">
    <source>
        <dbReference type="EMBL" id="KIW42314.1"/>
    </source>
</evidence>
<keyword evidence="2" id="KW-1185">Reference proteome</keyword>
<accession>A0A0D2E3D5</accession>
<protein>
    <submittedName>
        <fullName evidence="1">Uncharacterized protein</fullName>
    </submittedName>
</protein>
<dbReference type="AlphaFoldDB" id="A0A0D2E3D5"/>
<organism evidence="1 2">
    <name type="scientific">Exophiala oligosperma</name>
    <dbReference type="NCBI Taxonomy" id="215243"/>
    <lineage>
        <taxon>Eukaryota</taxon>
        <taxon>Fungi</taxon>
        <taxon>Dikarya</taxon>
        <taxon>Ascomycota</taxon>
        <taxon>Pezizomycotina</taxon>
        <taxon>Eurotiomycetes</taxon>
        <taxon>Chaetothyriomycetidae</taxon>
        <taxon>Chaetothyriales</taxon>
        <taxon>Herpotrichiellaceae</taxon>
        <taxon>Exophiala</taxon>
    </lineage>
</organism>
<dbReference type="Proteomes" id="UP000053342">
    <property type="component" value="Unassembled WGS sequence"/>
</dbReference>